<comment type="caution">
    <text evidence="2">The sequence shown here is derived from an EMBL/GenBank/DDBJ whole genome shotgun (WGS) entry which is preliminary data.</text>
</comment>
<feature type="transmembrane region" description="Helical" evidence="1">
    <location>
        <begin position="40"/>
        <end position="61"/>
    </location>
</feature>
<protein>
    <submittedName>
        <fullName evidence="2">Uncharacterized protein</fullName>
    </submittedName>
</protein>
<organism evidence="2 3">
    <name type="scientific">Halteria grandinella</name>
    <dbReference type="NCBI Taxonomy" id="5974"/>
    <lineage>
        <taxon>Eukaryota</taxon>
        <taxon>Sar</taxon>
        <taxon>Alveolata</taxon>
        <taxon>Ciliophora</taxon>
        <taxon>Intramacronucleata</taxon>
        <taxon>Spirotrichea</taxon>
        <taxon>Stichotrichia</taxon>
        <taxon>Sporadotrichida</taxon>
        <taxon>Halteriidae</taxon>
        <taxon>Halteria</taxon>
    </lineage>
</organism>
<dbReference type="AlphaFoldDB" id="A0A8J8NN59"/>
<dbReference type="Proteomes" id="UP000785679">
    <property type="component" value="Unassembled WGS sequence"/>
</dbReference>
<evidence type="ECO:0000313" key="3">
    <source>
        <dbReference type="Proteomes" id="UP000785679"/>
    </source>
</evidence>
<gene>
    <name evidence="2" type="ORF">FGO68_gene1173</name>
</gene>
<keyword evidence="3" id="KW-1185">Reference proteome</keyword>
<keyword evidence="1" id="KW-0812">Transmembrane</keyword>
<reference evidence="2" key="1">
    <citation type="submission" date="2019-06" db="EMBL/GenBank/DDBJ databases">
        <authorList>
            <person name="Zheng W."/>
        </authorList>
    </citation>
    <scope>NUCLEOTIDE SEQUENCE</scope>
    <source>
        <strain evidence="2">QDHG01</strain>
    </source>
</reference>
<proteinExistence type="predicted"/>
<evidence type="ECO:0000256" key="1">
    <source>
        <dbReference type="SAM" id="Phobius"/>
    </source>
</evidence>
<name>A0A8J8NN59_HALGN</name>
<sequence>MPTVLPTIDPTLYQMKFDQASSTTESFLVYQVTPKSLAQGAAQIGGLASFLGIAIIALRYYNRKRINEELNKMAKKCHQGKEGPVVFSFEEYSHLKQSWERESKELKDRTRKNEVELAILQAAISKSAKMSSRSDIEQINASEVDQLLSNI</sequence>
<dbReference type="EMBL" id="RRYP01010455">
    <property type="protein sequence ID" value="TNV78376.1"/>
    <property type="molecule type" value="Genomic_DNA"/>
</dbReference>
<accession>A0A8J8NN59</accession>
<keyword evidence="1" id="KW-1133">Transmembrane helix</keyword>
<evidence type="ECO:0000313" key="2">
    <source>
        <dbReference type="EMBL" id="TNV78376.1"/>
    </source>
</evidence>
<keyword evidence="1" id="KW-0472">Membrane</keyword>